<name>A0AAE0BQM1_9CHLO</name>
<gene>
    <name evidence="1" type="ORF">CYMTET_49913</name>
</gene>
<organism evidence="1 2">
    <name type="scientific">Cymbomonas tetramitiformis</name>
    <dbReference type="NCBI Taxonomy" id="36881"/>
    <lineage>
        <taxon>Eukaryota</taxon>
        <taxon>Viridiplantae</taxon>
        <taxon>Chlorophyta</taxon>
        <taxon>Pyramimonadophyceae</taxon>
        <taxon>Pyramimonadales</taxon>
        <taxon>Pyramimonadaceae</taxon>
        <taxon>Cymbomonas</taxon>
    </lineage>
</organism>
<reference evidence="1 2" key="1">
    <citation type="journal article" date="2015" name="Genome Biol. Evol.">
        <title>Comparative Genomics of a Bacterivorous Green Alga Reveals Evolutionary Causalities and Consequences of Phago-Mixotrophic Mode of Nutrition.</title>
        <authorList>
            <person name="Burns J.A."/>
            <person name="Paasch A."/>
            <person name="Narechania A."/>
            <person name="Kim E."/>
        </authorList>
    </citation>
    <scope>NUCLEOTIDE SEQUENCE [LARGE SCALE GENOMIC DNA]</scope>
    <source>
        <strain evidence="1 2">PLY_AMNH</strain>
    </source>
</reference>
<dbReference type="AlphaFoldDB" id="A0AAE0BQM1"/>
<comment type="caution">
    <text evidence="1">The sequence shown here is derived from an EMBL/GenBank/DDBJ whole genome shotgun (WGS) entry which is preliminary data.</text>
</comment>
<evidence type="ECO:0000313" key="1">
    <source>
        <dbReference type="EMBL" id="KAK3240240.1"/>
    </source>
</evidence>
<protein>
    <submittedName>
        <fullName evidence="1">Uncharacterized protein</fullName>
    </submittedName>
</protein>
<proteinExistence type="predicted"/>
<evidence type="ECO:0000313" key="2">
    <source>
        <dbReference type="Proteomes" id="UP001190700"/>
    </source>
</evidence>
<dbReference type="Proteomes" id="UP001190700">
    <property type="component" value="Unassembled WGS sequence"/>
</dbReference>
<keyword evidence="2" id="KW-1185">Reference proteome</keyword>
<accession>A0AAE0BQM1</accession>
<sequence length="160" mass="17502">MDVGPRWKGTSLPGRSLHQEPVEMDDVVVMAGSELLFQALTEDSNDLGSVTFSVWELLTSQWFLVNRTAVYRSWGEYGFTVSHTSLGTYEAQVTVKSGELELYQYAYQYTVTAAEASANHSKLLGCEEGSETCAVMAAGESIGFQIESVREQAAASKLRG</sequence>
<dbReference type="EMBL" id="LGRX02033704">
    <property type="protein sequence ID" value="KAK3240240.1"/>
    <property type="molecule type" value="Genomic_DNA"/>
</dbReference>